<evidence type="ECO:0000313" key="2">
    <source>
        <dbReference type="EMBL" id="HAT3584627.1"/>
    </source>
</evidence>
<reference evidence="2" key="1">
    <citation type="journal article" date="2018" name="Genome Biol.">
        <title>SKESA: strategic k-mer extension for scrupulous assemblies.</title>
        <authorList>
            <person name="Souvorov A."/>
            <person name="Agarwala R."/>
            <person name="Lipman D.J."/>
        </authorList>
    </citation>
    <scope>NUCLEOTIDE SEQUENCE</scope>
    <source>
        <strain evidence="2">CAVp300</strain>
    </source>
</reference>
<keyword evidence="1" id="KW-1133">Transmembrane helix</keyword>
<feature type="non-terminal residue" evidence="2">
    <location>
        <position position="46"/>
    </location>
</feature>
<name>A0A9P3TDT5_KLUIN</name>
<comment type="caution">
    <text evidence="2">The sequence shown here is derived from an EMBL/GenBank/DDBJ whole genome shotgun (WGS) entry which is preliminary data.</text>
</comment>
<dbReference type="EMBL" id="DACSUM010000064">
    <property type="protein sequence ID" value="HAT3584627.1"/>
    <property type="molecule type" value="Genomic_DNA"/>
</dbReference>
<sequence>MFNASTTLGAQGRNLVIIVLAIALLAGMNLVFNDYIIRVISTVFVF</sequence>
<dbReference type="AlphaFoldDB" id="A0A9P3TDT5"/>
<reference evidence="2" key="2">
    <citation type="submission" date="2020-10" db="EMBL/GenBank/DDBJ databases">
        <authorList>
            <consortium name="NCBI Pathogen Detection Project"/>
        </authorList>
    </citation>
    <scope>NUCLEOTIDE SEQUENCE</scope>
    <source>
        <strain evidence="2">CAVp300</strain>
    </source>
</reference>
<organism evidence="2 3">
    <name type="scientific">Kluyvera intermedia</name>
    <name type="common">Enterobacter intermedius</name>
    <dbReference type="NCBI Taxonomy" id="61648"/>
    <lineage>
        <taxon>Bacteria</taxon>
        <taxon>Pseudomonadati</taxon>
        <taxon>Pseudomonadota</taxon>
        <taxon>Gammaproteobacteria</taxon>
        <taxon>Enterobacterales</taxon>
        <taxon>Enterobacteriaceae</taxon>
        <taxon>Kluyvera</taxon>
    </lineage>
</organism>
<evidence type="ECO:0000313" key="3">
    <source>
        <dbReference type="Proteomes" id="UP000867740"/>
    </source>
</evidence>
<feature type="transmembrane region" description="Helical" evidence="1">
    <location>
        <begin position="12"/>
        <end position="32"/>
    </location>
</feature>
<keyword evidence="1" id="KW-0812">Transmembrane</keyword>
<evidence type="ECO:0000256" key="1">
    <source>
        <dbReference type="SAM" id="Phobius"/>
    </source>
</evidence>
<protein>
    <submittedName>
        <fullName evidence="2">Branched-chain amino acid ABC transporter permease</fullName>
    </submittedName>
</protein>
<dbReference type="Proteomes" id="UP000867740">
    <property type="component" value="Unassembled WGS sequence"/>
</dbReference>
<gene>
    <name evidence="2" type="ORF">I8531_005015</name>
</gene>
<proteinExistence type="predicted"/>
<accession>A0A9P3TDT5</accession>
<keyword evidence="1" id="KW-0472">Membrane</keyword>